<proteinExistence type="inferred from homology"/>
<dbReference type="AlphaFoldDB" id="A0A9P5SNJ7"/>
<evidence type="ECO:0000313" key="4">
    <source>
        <dbReference type="EMBL" id="KAF9332157.1"/>
    </source>
</evidence>
<protein>
    <submittedName>
        <fullName evidence="4">Uncharacterized protein</fullName>
    </submittedName>
</protein>
<name>A0A9P5SNJ7_9FUNG</name>
<dbReference type="GO" id="GO:0005829">
    <property type="term" value="C:cytosol"/>
    <property type="evidence" value="ECO:0007669"/>
    <property type="project" value="TreeGrafter"/>
</dbReference>
<keyword evidence="5" id="KW-1185">Reference proteome</keyword>
<evidence type="ECO:0000256" key="2">
    <source>
        <dbReference type="ARBA" id="ARBA00022690"/>
    </source>
</evidence>
<dbReference type="EMBL" id="JAAAUY010000278">
    <property type="protein sequence ID" value="KAF9332157.1"/>
    <property type="molecule type" value="Genomic_DNA"/>
</dbReference>
<organism evidence="4 5">
    <name type="scientific">Podila minutissima</name>
    <dbReference type="NCBI Taxonomy" id="64525"/>
    <lineage>
        <taxon>Eukaryota</taxon>
        <taxon>Fungi</taxon>
        <taxon>Fungi incertae sedis</taxon>
        <taxon>Mucoromycota</taxon>
        <taxon>Mortierellomycotina</taxon>
        <taxon>Mortierellomycetes</taxon>
        <taxon>Mortierellales</taxon>
        <taxon>Mortierellaceae</taxon>
        <taxon>Podila</taxon>
    </lineage>
</organism>
<gene>
    <name evidence="4" type="ORF">BG006_004971</name>
</gene>
<dbReference type="GO" id="GO:0004869">
    <property type="term" value="F:cysteine-type endopeptidase inhibitor activity"/>
    <property type="evidence" value="ECO:0007669"/>
    <property type="project" value="UniProtKB-KW"/>
</dbReference>
<comment type="caution">
    <text evidence="4">The sequence shown here is derived from an EMBL/GenBank/DDBJ whole genome shotgun (WGS) entry which is preliminary data.</text>
</comment>
<dbReference type="SUPFAM" id="SSF54403">
    <property type="entry name" value="Cystatin/monellin"/>
    <property type="match status" value="1"/>
</dbReference>
<dbReference type="Proteomes" id="UP000696485">
    <property type="component" value="Unassembled WGS sequence"/>
</dbReference>
<sequence>MSSDTQNNMSIPREADEECISSFRDVKEEILNEIKRINKDDFIHGLHEMDKLKHITEFTPVLYATERVAYGLNYFAKIHLGDEKYIHARAFRGDDDNKVTFHSLLTTPECAVWEKDTPLTYFTD</sequence>
<keyword evidence="2" id="KW-0646">Protease inhibitor</keyword>
<accession>A0A9P5SNJ7</accession>
<dbReference type="PANTHER" id="PTHR11414:SF21">
    <property type="entry name" value="CYSTATIN 14A, TANDEM DUPLICATE 1-RELATED"/>
    <property type="match status" value="1"/>
</dbReference>
<evidence type="ECO:0000256" key="3">
    <source>
        <dbReference type="ARBA" id="ARBA00022704"/>
    </source>
</evidence>
<comment type="similarity">
    <text evidence="1">Belongs to the cystatin family.</text>
</comment>
<dbReference type="InterPro" id="IPR001713">
    <property type="entry name" value="Prot_inh_stefin"/>
</dbReference>
<reference evidence="4" key="1">
    <citation type="journal article" date="2020" name="Fungal Divers.">
        <title>Resolving the Mortierellaceae phylogeny through synthesis of multi-gene phylogenetics and phylogenomics.</title>
        <authorList>
            <person name="Vandepol N."/>
            <person name="Liber J."/>
            <person name="Desiro A."/>
            <person name="Na H."/>
            <person name="Kennedy M."/>
            <person name="Barry K."/>
            <person name="Grigoriev I.V."/>
            <person name="Miller A.N."/>
            <person name="O'Donnell K."/>
            <person name="Stajich J.E."/>
            <person name="Bonito G."/>
        </authorList>
    </citation>
    <scope>NUCLEOTIDE SEQUENCE</scope>
    <source>
        <strain evidence="4">NVP1</strain>
    </source>
</reference>
<dbReference type="Gene3D" id="3.10.450.10">
    <property type="match status" value="1"/>
</dbReference>
<dbReference type="InterPro" id="IPR046350">
    <property type="entry name" value="Cystatin_sf"/>
</dbReference>
<keyword evidence="3" id="KW-0789">Thiol protease inhibitor</keyword>
<dbReference type="PANTHER" id="PTHR11414">
    <property type="entry name" value="CYSTATIN FAMILY MEMBER"/>
    <property type="match status" value="1"/>
</dbReference>
<evidence type="ECO:0000256" key="1">
    <source>
        <dbReference type="ARBA" id="ARBA00009403"/>
    </source>
</evidence>
<evidence type="ECO:0000313" key="5">
    <source>
        <dbReference type="Proteomes" id="UP000696485"/>
    </source>
</evidence>